<sequence>MRKLQSERLVKLVNRIYKTVSFYKRQFDLHGGHLKDINSIEIQLKAYNSIKKSNVGKTQRIKDLRHA</sequence>
<protein>
    <submittedName>
        <fullName evidence="1">Phenylacetate--CoA ligase</fullName>
    </submittedName>
</protein>
<organism evidence="1 2">
    <name type="scientific">Haloflavibacter putidus</name>
    <dbReference type="NCBI Taxonomy" id="2576776"/>
    <lineage>
        <taxon>Bacteria</taxon>
        <taxon>Pseudomonadati</taxon>
        <taxon>Bacteroidota</taxon>
        <taxon>Flavobacteriia</taxon>
        <taxon>Flavobacteriales</taxon>
        <taxon>Flavobacteriaceae</taxon>
        <taxon>Haloflavibacter</taxon>
    </lineage>
</organism>
<comment type="caution">
    <text evidence="1">The sequence shown here is derived from an EMBL/GenBank/DDBJ whole genome shotgun (WGS) entry which is preliminary data.</text>
</comment>
<dbReference type="EMBL" id="VIAR01000003">
    <property type="protein sequence ID" value="TQD39749.1"/>
    <property type="molecule type" value="Genomic_DNA"/>
</dbReference>
<dbReference type="Gene3D" id="3.40.50.12780">
    <property type="entry name" value="N-terminal domain of ligase-like"/>
    <property type="match status" value="1"/>
</dbReference>
<evidence type="ECO:0000313" key="2">
    <source>
        <dbReference type="Proteomes" id="UP000317169"/>
    </source>
</evidence>
<keyword evidence="2" id="KW-1185">Reference proteome</keyword>
<dbReference type="AlphaFoldDB" id="A0A507ZQW9"/>
<accession>A0A507ZQW9</accession>
<proteinExistence type="predicted"/>
<name>A0A507ZQW9_9FLAO</name>
<reference evidence="1 2" key="1">
    <citation type="submission" date="2019-06" db="EMBL/GenBank/DDBJ databases">
        <title>Flavibacter putida gen. nov., sp. nov., a novel marine bacterium of the family Flavobacteriaceae isolated from coastal seawater.</title>
        <authorList>
            <person name="Feng X."/>
        </authorList>
    </citation>
    <scope>NUCLEOTIDE SEQUENCE [LARGE SCALE GENOMIC DNA]</scope>
    <source>
        <strain evidence="1 2">PLHSN227</strain>
    </source>
</reference>
<dbReference type="RefSeq" id="WP_141421014.1">
    <property type="nucleotide sequence ID" value="NZ_VIAR01000003.1"/>
</dbReference>
<dbReference type="OrthoDB" id="580775at2"/>
<dbReference type="Proteomes" id="UP000317169">
    <property type="component" value="Unassembled WGS sequence"/>
</dbReference>
<gene>
    <name evidence="1" type="ORF">FKR84_04445</name>
</gene>
<keyword evidence="1" id="KW-0436">Ligase</keyword>
<dbReference type="InterPro" id="IPR042099">
    <property type="entry name" value="ANL_N_sf"/>
</dbReference>
<evidence type="ECO:0000313" key="1">
    <source>
        <dbReference type="EMBL" id="TQD39749.1"/>
    </source>
</evidence>
<dbReference type="GO" id="GO:0016874">
    <property type="term" value="F:ligase activity"/>
    <property type="evidence" value="ECO:0007669"/>
    <property type="project" value="UniProtKB-KW"/>
</dbReference>